<evidence type="ECO:0000313" key="2">
    <source>
        <dbReference type="EMBL" id="GMA95509.1"/>
    </source>
</evidence>
<evidence type="ECO:0000256" key="1">
    <source>
        <dbReference type="SAM" id="Phobius"/>
    </source>
</evidence>
<keyword evidence="3" id="KW-1185">Reference proteome</keyword>
<keyword evidence="1" id="KW-1133">Transmembrane helix</keyword>
<dbReference type="Proteomes" id="UP001157034">
    <property type="component" value="Unassembled WGS sequence"/>
</dbReference>
<name>A0ABQ6K8A3_9MICO</name>
<keyword evidence="1" id="KW-0472">Membrane</keyword>
<keyword evidence="1" id="KW-0812">Transmembrane</keyword>
<feature type="transmembrane region" description="Helical" evidence="1">
    <location>
        <begin position="39"/>
        <end position="59"/>
    </location>
</feature>
<sequence>MNRRARRRVFMGDASIGEAGTNRGIGVVASTRASGIWRILTGILLIVVALFHLYLVVVAHVGGTLGVLFVLQSIAALVLAVALFVTRGVLRRIVLVLSLLFLLGSLAALLLALTVGFFGITEVWTFTLVPATVVVEAIGIVVAAIATAVMLRRRAA</sequence>
<organism evidence="2 3">
    <name type="scientific">Pseudolysinimonas kribbensis</name>
    <dbReference type="NCBI Taxonomy" id="433641"/>
    <lineage>
        <taxon>Bacteria</taxon>
        <taxon>Bacillati</taxon>
        <taxon>Actinomycetota</taxon>
        <taxon>Actinomycetes</taxon>
        <taxon>Micrococcales</taxon>
        <taxon>Microbacteriaceae</taxon>
        <taxon>Pseudolysinimonas</taxon>
    </lineage>
</organism>
<proteinExistence type="predicted"/>
<feature type="transmembrane region" description="Helical" evidence="1">
    <location>
        <begin position="65"/>
        <end position="86"/>
    </location>
</feature>
<feature type="transmembrane region" description="Helical" evidence="1">
    <location>
        <begin position="126"/>
        <end position="151"/>
    </location>
</feature>
<comment type="caution">
    <text evidence="2">The sequence shown here is derived from an EMBL/GenBank/DDBJ whole genome shotgun (WGS) entry which is preliminary data.</text>
</comment>
<gene>
    <name evidence="2" type="ORF">GCM10025881_23330</name>
</gene>
<feature type="transmembrane region" description="Helical" evidence="1">
    <location>
        <begin position="93"/>
        <end position="120"/>
    </location>
</feature>
<dbReference type="EMBL" id="BSVB01000001">
    <property type="protein sequence ID" value="GMA95509.1"/>
    <property type="molecule type" value="Genomic_DNA"/>
</dbReference>
<reference evidence="3" key="1">
    <citation type="journal article" date="2019" name="Int. J. Syst. Evol. Microbiol.">
        <title>The Global Catalogue of Microorganisms (GCM) 10K type strain sequencing project: providing services to taxonomists for standard genome sequencing and annotation.</title>
        <authorList>
            <consortium name="The Broad Institute Genomics Platform"/>
            <consortium name="The Broad Institute Genome Sequencing Center for Infectious Disease"/>
            <person name="Wu L."/>
            <person name="Ma J."/>
        </authorList>
    </citation>
    <scope>NUCLEOTIDE SEQUENCE [LARGE SCALE GENOMIC DNA]</scope>
    <source>
        <strain evidence="3">NBRC 108894</strain>
    </source>
</reference>
<accession>A0ABQ6K8A3</accession>
<protein>
    <submittedName>
        <fullName evidence="2">Uncharacterized protein</fullName>
    </submittedName>
</protein>
<evidence type="ECO:0000313" key="3">
    <source>
        <dbReference type="Proteomes" id="UP001157034"/>
    </source>
</evidence>